<dbReference type="PANTHER" id="PTHR34220">
    <property type="entry name" value="SENSOR HISTIDINE KINASE YPDA"/>
    <property type="match status" value="1"/>
</dbReference>
<dbReference type="OrthoDB" id="9809908at2"/>
<organism evidence="3 4">
    <name type="scientific">Pedobacter cryoconitis</name>
    <dbReference type="NCBI Taxonomy" id="188932"/>
    <lineage>
        <taxon>Bacteria</taxon>
        <taxon>Pseudomonadati</taxon>
        <taxon>Bacteroidota</taxon>
        <taxon>Sphingobacteriia</taxon>
        <taxon>Sphingobacteriales</taxon>
        <taxon>Sphingobacteriaceae</taxon>
        <taxon>Pedobacter</taxon>
    </lineage>
</organism>
<dbReference type="InterPro" id="IPR010559">
    <property type="entry name" value="Sig_transdc_His_kin_internal"/>
</dbReference>
<keyword evidence="1" id="KW-0472">Membrane</keyword>
<gene>
    <name evidence="3" type="ORF">LY11_02129</name>
</gene>
<dbReference type="GO" id="GO:0016020">
    <property type="term" value="C:membrane"/>
    <property type="evidence" value="ECO:0007669"/>
    <property type="project" value="InterPro"/>
</dbReference>
<dbReference type="InterPro" id="IPR050640">
    <property type="entry name" value="Bact_2-comp_sensor_kinase"/>
</dbReference>
<name>A0A327SQM3_9SPHI</name>
<accession>A0A327SQM3</accession>
<dbReference type="Proteomes" id="UP000249754">
    <property type="component" value="Unassembled WGS sequence"/>
</dbReference>
<dbReference type="EMBL" id="QLLR01000008">
    <property type="protein sequence ID" value="RAJ31630.1"/>
    <property type="molecule type" value="Genomic_DNA"/>
</dbReference>
<dbReference type="GO" id="GO:0000155">
    <property type="term" value="F:phosphorelay sensor kinase activity"/>
    <property type="evidence" value="ECO:0007669"/>
    <property type="project" value="InterPro"/>
</dbReference>
<sequence>MRNLFSILTIFASMKTKLPAKNILKVSCSFSLTICLFSFSSAFMEGETVQGALCRSAMFFFLLVLISVGNTGLLLVFRKENDTTGRNCSIWFYISSFILSTLVMWTMYNFQNYLIEKGISTSTLGTRVKGDIIYFYILIQGLFVNCILLLLQNFIIIQDANNKAQLENSRLNAASSEAAHQLLQQQIQPHFLFNALNILKSLIKKSPERAEDYLLRLSDFLRVSMSGNKRGLATLNEEIKLGIDYLEMQKVRFGEALQFSFEITKSEQLLPVFSLQPLLENAIKHNELTDEEPLIIKIRQEGDSIIVINNVKLRAVTEHSTGSGLANLAERYKLLSGDEIDIKDDGRFFSVRLKILENEDRNYRG</sequence>
<feature type="transmembrane region" description="Helical" evidence="1">
    <location>
        <begin position="132"/>
        <end position="151"/>
    </location>
</feature>
<evidence type="ECO:0000256" key="1">
    <source>
        <dbReference type="SAM" id="Phobius"/>
    </source>
</evidence>
<feature type="domain" description="Signal transduction histidine kinase internal region" evidence="2">
    <location>
        <begin position="180"/>
        <end position="257"/>
    </location>
</feature>
<dbReference type="STRING" id="188932.AY601_0049"/>
<keyword evidence="3" id="KW-0418">Kinase</keyword>
<keyword evidence="3" id="KW-0808">Transferase</keyword>
<feature type="transmembrane region" description="Helical" evidence="1">
    <location>
        <begin position="58"/>
        <end position="77"/>
    </location>
</feature>
<feature type="transmembrane region" description="Helical" evidence="1">
    <location>
        <begin position="89"/>
        <end position="108"/>
    </location>
</feature>
<dbReference type="InterPro" id="IPR036890">
    <property type="entry name" value="HATPase_C_sf"/>
</dbReference>
<dbReference type="Pfam" id="PF06580">
    <property type="entry name" value="His_kinase"/>
    <property type="match status" value="1"/>
</dbReference>
<proteinExistence type="predicted"/>
<keyword evidence="1" id="KW-1133">Transmembrane helix</keyword>
<dbReference type="Gene3D" id="3.30.565.10">
    <property type="entry name" value="Histidine kinase-like ATPase, C-terminal domain"/>
    <property type="match status" value="1"/>
</dbReference>
<dbReference type="RefSeq" id="WP_111633663.1">
    <property type="nucleotide sequence ID" value="NZ_QLLR01000008.1"/>
</dbReference>
<protein>
    <submittedName>
        <fullName evidence="3">Histidine kinase</fullName>
    </submittedName>
</protein>
<evidence type="ECO:0000313" key="4">
    <source>
        <dbReference type="Proteomes" id="UP000249754"/>
    </source>
</evidence>
<dbReference type="AlphaFoldDB" id="A0A327SQM3"/>
<evidence type="ECO:0000259" key="2">
    <source>
        <dbReference type="Pfam" id="PF06580"/>
    </source>
</evidence>
<evidence type="ECO:0000313" key="3">
    <source>
        <dbReference type="EMBL" id="RAJ31630.1"/>
    </source>
</evidence>
<dbReference type="PANTHER" id="PTHR34220:SF7">
    <property type="entry name" value="SENSOR HISTIDINE KINASE YPDA"/>
    <property type="match status" value="1"/>
</dbReference>
<comment type="caution">
    <text evidence="3">The sequence shown here is derived from an EMBL/GenBank/DDBJ whole genome shotgun (WGS) entry which is preliminary data.</text>
</comment>
<reference evidence="3 4" key="1">
    <citation type="submission" date="2018-06" db="EMBL/GenBank/DDBJ databases">
        <title>Genomic Encyclopedia of Archaeal and Bacterial Type Strains, Phase II (KMG-II): from individual species to whole genera.</title>
        <authorList>
            <person name="Goeker M."/>
        </authorList>
    </citation>
    <scope>NUCLEOTIDE SEQUENCE [LARGE SCALE GENOMIC DNA]</scope>
    <source>
        <strain evidence="3 4">DSM 14825</strain>
    </source>
</reference>
<keyword evidence="1" id="KW-0812">Transmembrane</keyword>